<proteinExistence type="predicted"/>
<sequence>MRRITVTGRPPHLLAAPAVAGLGDDQQAVAFDAATAQMARAVLPGVHPRERRLDVGEHHARGRGEPDADLYLGGVRLTAFLGTVRGVGRELPELLLPEQPLLVQVLAQRGEVLGVEDRVALADGLMGHHCTPWAERREKDGRGPVA</sequence>
<protein>
    <submittedName>
        <fullName evidence="1">Uncharacterized protein</fullName>
    </submittedName>
</protein>
<dbReference type="AlphaFoldDB" id="A0AAT9HPG7"/>
<gene>
    <name evidence="1" type="ORF">SHKM778_55700</name>
</gene>
<reference evidence="1" key="2">
    <citation type="submission" date="2024-07" db="EMBL/GenBank/DDBJ databases">
        <title>Streptomyces haneummycinica sp. nov., a new antibiotic-producing actinobacterium isolated from marine sediment.</title>
        <authorList>
            <person name="Uemura M."/>
            <person name="Hamada M."/>
            <person name="Hirano S."/>
            <person name="Kobayashi K."/>
            <person name="Ohshiro T."/>
            <person name="Kobayashi T."/>
            <person name="Terahara T."/>
        </authorList>
    </citation>
    <scope>NUCLEOTIDE SEQUENCE</scope>
    <source>
        <strain evidence="1">KM77-8</strain>
    </source>
</reference>
<accession>A0AAT9HPG7</accession>
<dbReference type="EMBL" id="AP035768">
    <property type="protein sequence ID" value="BFO19182.1"/>
    <property type="molecule type" value="Genomic_DNA"/>
</dbReference>
<evidence type="ECO:0000313" key="1">
    <source>
        <dbReference type="EMBL" id="BFO19182.1"/>
    </source>
</evidence>
<name>A0AAT9HPG7_9ACTN</name>
<organism evidence="1">
    <name type="scientific">Streptomyces haneummycinicus</name>
    <dbReference type="NCBI Taxonomy" id="3074435"/>
    <lineage>
        <taxon>Bacteria</taxon>
        <taxon>Bacillati</taxon>
        <taxon>Actinomycetota</taxon>
        <taxon>Actinomycetes</taxon>
        <taxon>Kitasatosporales</taxon>
        <taxon>Streptomycetaceae</taxon>
        <taxon>Streptomyces</taxon>
    </lineage>
</organism>
<reference evidence="1" key="1">
    <citation type="submission" date="2024-06" db="EMBL/GenBank/DDBJ databases">
        <authorList>
            <consortium name="consrtm"/>
            <person name="Uemura M."/>
            <person name="Terahara T."/>
        </authorList>
    </citation>
    <scope>NUCLEOTIDE SEQUENCE</scope>
    <source>
        <strain evidence="1">KM77-8</strain>
    </source>
</reference>